<feature type="domain" description="T-SNARE coiled-coil homology" evidence="7">
    <location>
        <begin position="768"/>
        <end position="830"/>
    </location>
</feature>
<keyword evidence="2" id="KW-0472">Membrane</keyword>
<dbReference type="GO" id="GO:0007165">
    <property type="term" value="P:signal transduction"/>
    <property type="evidence" value="ECO:0007669"/>
    <property type="project" value="UniProtKB-KW"/>
</dbReference>
<keyword evidence="3 5" id="KW-0807">Transducer</keyword>
<gene>
    <name evidence="9" type="ORF">SAMN05428998_117102</name>
</gene>
<organism evidence="9 10">
    <name type="scientific">Tistlia consotensis USBA 355</name>
    <dbReference type="NCBI Taxonomy" id="560819"/>
    <lineage>
        <taxon>Bacteria</taxon>
        <taxon>Pseudomonadati</taxon>
        <taxon>Pseudomonadota</taxon>
        <taxon>Alphaproteobacteria</taxon>
        <taxon>Rhodospirillales</taxon>
        <taxon>Rhodovibrionaceae</taxon>
        <taxon>Tistlia</taxon>
    </lineage>
</organism>
<dbReference type="Gene3D" id="1.10.287.950">
    <property type="entry name" value="Methyl-accepting chemotaxis protein"/>
    <property type="match status" value="1"/>
</dbReference>
<dbReference type="SUPFAM" id="SSF58104">
    <property type="entry name" value="Methyl-accepting chemotaxis protein (MCP) signaling domain"/>
    <property type="match status" value="1"/>
</dbReference>
<accession>A0A1Y6CCU3</accession>
<feature type="domain" description="Methyl-accepting transducer" evidence="6">
    <location>
        <begin position="609"/>
        <end position="852"/>
    </location>
</feature>
<proteinExistence type="inferred from homology"/>
<dbReference type="SMART" id="SM00304">
    <property type="entry name" value="HAMP"/>
    <property type="match status" value="1"/>
</dbReference>
<dbReference type="CDD" id="cd06225">
    <property type="entry name" value="HAMP"/>
    <property type="match status" value="1"/>
</dbReference>
<protein>
    <submittedName>
        <fullName evidence="9">Methyl-accepting chemotaxis protein</fullName>
    </submittedName>
</protein>
<evidence type="ECO:0000313" key="10">
    <source>
        <dbReference type="Proteomes" id="UP000192917"/>
    </source>
</evidence>
<name>A0A1Y6CCU3_9PROT</name>
<evidence type="ECO:0000256" key="3">
    <source>
        <dbReference type="ARBA" id="ARBA00023224"/>
    </source>
</evidence>
<dbReference type="PANTHER" id="PTHR32089">
    <property type="entry name" value="METHYL-ACCEPTING CHEMOTAXIS PROTEIN MCPB"/>
    <property type="match status" value="1"/>
</dbReference>
<evidence type="ECO:0000259" key="6">
    <source>
        <dbReference type="PROSITE" id="PS50111"/>
    </source>
</evidence>
<dbReference type="AlphaFoldDB" id="A0A1Y6CCU3"/>
<evidence type="ECO:0000259" key="8">
    <source>
        <dbReference type="PROSITE" id="PS50885"/>
    </source>
</evidence>
<dbReference type="Pfam" id="PF00672">
    <property type="entry name" value="HAMP"/>
    <property type="match status" value="1"/>
</dbReference>
<evidence type="ECO:0000259" key="7">
    <source>
        <dbReference type="PROSITE" id="PS50192"/>
    </source>
</evidence>
<comment type="similarity">
    <text evidence="4">Belongs to the methyl-accepting chemotaxis (MCP) protein family.</text>
</comment>
<evidence type="ECO:0000256" key="4">
    <source>
        <dbReference type="ARBA" id="ARBA00029447"/>
    </source>
</evidence>
<dbReference type="InterPro" id="IPR003660">
    <property type="entry name" value="HAMP_dom"/>
</dbReference>
<dbReference type="InterPro" id="IPR038188">
    <property type="entry name" value="TorS_sensor_sf"/>
</dbReference>
<comment type="subcellular location">
    <subcellularLocation>
        <location evidence="1">Cell inner membrane</location>
        <topology evidence="1">Multi-pass membrane protein</topology>
    </subcellularLocation>
</comment>
<dbReference type="GO" id="GO:0005886">
    <property type="term" value="C:plasma membrane"/>
    <property type="evidence" value="ECO:0007669"/>
    <property type="project" value="UniProtKB-SubCell"/>
</dbReference>
<dbReference type="Gene3D" id="1.20.58.920">
    <property type="match status" value="2"/>
</dbReference>
<dbReference type="PANTHER" id="PTHR32089:SF112">
    <property type="entry name" value="LYSOZYME-LIKE PROTEIN-RELATED"/>
    <property type="match status" value="1"/>
</dbReference>
<dbReference type="PROSITE" id="PS50885">
    <property type="entry name" value="HAMP"/>
    <property type="match status" value="1"/>
</dbReference>
<evidence type="ECO:0000256" key="1">
    <source>
        <dbReference type="ARBA" id="ARBA00004429"/>
    </source>
</evidence>
<keyword evidence="10" id="KW-1185">Reference proteome</keyword>
<evidence type="ECO:0000256" key="5">
    <source>
        <dbReference type="PROSITE-ProRule" id="PRU00284"/>
    </source>
</evidence>
<reference evidence="9 10" key="1">
    <citation type="submission" date="2017-04" db="EMBL/GenBank/DDBJ databases">
        <authorList>
            <person name="Afonso C.L."/>
            <person name="Miller P.J."/>
            <person name="Scott M.A."/>
            <person name="Spackman E."/>
            <person name="Goraichik I."/>
            <person name="Dimitrov K.M."/>
            <person name="Suarez D.L."/>
            <person name="Swayne D.E."/>
        </authorList>
    </citation>
    <scope>NUCLEOTIDE SEQUENCE [LARGE SCALE GENOMIC DNA]</scope>
    <source>
        <strain evidence="9 10">USBA 355</strain>
    </source>
</reference>
<dbReference type="Gene3D" id="6.10.340.10">
    <property type="match status" value="1"/>
</dbReference>
<dbReference type="Proteomes" id="UP000192917">
    <property type="component" value="Unassembled WGS sequence"/>
</dbReference>
<dbReference type="Pfam" id="PF00015">
    <property type="entry name" value="MCPsignal"/>
    <property type="match status" value="1"/>
</dbReference>
<dbReference type="STRING" id="560819.SAMN05428998_117102"/>
<dbReference type="PROSITE" id="PS50111">
    <property type="entry name" value="CHEMOTAXIS_TRANSDUC_2"/>
    <property type="match status" value="1"/>
</dbReference>
<feature type="domain" description="HAMP" evidence="8">
    <location>
        <begin position="523"/>
        <end position="575"/>
    </location>
</feature>
<dbReference type="InterPro" id="IPR004089">
    <property type="entry name" value="MCPsignal_dom"/>
</dbReference>
<keyword evidence="2" id="KW-0997">Cell inner membrane</keyword>
<keyword evidence="2" id="KW-1003">Cell membrane</keyword>
<dbReference type="EMBL" id="FWZX01000017">
    <property type="protein sequence ID" value="SMF48638.1"/>
    <property type="molecule type" value="Genomic_DNA"/>
</dbReference>
<evidence type="ECO:0000313" key="9">
    <source>
        <dbReference type="EMBL" id="SMF48638.1"/>
    </source>
</evidence>
<dbReference type="SMART" id="SM00283">
    <property type="entry name" value="MA"/>
    <property type="match status" value="1"/>
</dbReference>
<dbReference type="PROSITE" id="PS50192">
    <property type="entry name" value="T_SNARE"/>
    <property type="match status" value="1"/>
</dbReference>
<evidence type="ECO:0000256" key="2">
    <source>
        <dbReference type="ARBA" id="ARBA00022519"/>
    </source>
</evidence>
<sequence length="873" mass="89951">MTALVMSMPQGSIERPRRRAGIKLKLFVAFALVVAVPSVGAAISWMASESVRDRVESVTDMQLPALVGALSLSAEAARLSALGPLIDAAGGSGQLDALALEATARGKTLGDLVGGLSPSGDRPAIADLGKDIDQVLTNIGALSEASASRLRSKDSRLARLAELRRVHDGLNAALEPAMDRARAALGSAVEGASAEGAGSAEQIARLISDRVVPLFRLRGAVAQLTRGLIQGATTADRSRIMTFSTDFDSAASELTGALRSLRKVDGIAPIEAQTRVLLAAGGGDTNVYTLHLTQTDPSASPEARAAAGAKINRMLDEIAQADTRVQETMQALILNARTEAVDSGQRLAARMGELSEKALPVALENNRVASGLLADANLLVGLLSWAGEAENPEGLDRVTAEARATADRLRRLAATLPPAMDPAIADKVGRLVALGLGKDGIVELRRDELGLSATSAELIARNRSATEELGAAVGRLVDSTQASARAAGAATAATLDTASRTLIASLLASVLLAGAIAWFYVGRRVVGRIETLAAAMHRVAGGDLEVEVPRRGHDEVSEMAEALDVFIDTARAAETARHRLDEERDRAARLRRESLAEVAHSFERRVLSSVDKVATIAGDLHRRSQALSDIAAEGAREASAVREAADVTSGSVQAVAGAAEAISSAIREVSARMADSAGLARETAAGADRVERAVVVLTDAIAQIGSIAEVIEDIASQTNLLALNATIEAARAGRHGDGFAVVAGEVRTLATETGDATGQISQQLGATTAASRETAGVIAEVLDGIRRIESIAGALAATIGEQSEALGGIVANARHAALGTESAARHLGSLSGGAATLGSEAEGVLAASSEMADEADRLRRSIAGFLADVRAQA</sequence>
<dbReference type="InterPro" id="IPR000727">
    <property type="entry name" value="T_SNARE_dom"/>
</dbReference>